<dbReference type="Proteomes" id="UP000011547">
    <property type="component" value="Chromosome"/>
</dbReference>
<dbReference type="GO" id="GO:0006310">
    <property type="term" value="P:DNA recombination"/>
    <property type="evidence" value="ECO:0007669"/>
    <property type="project" value="UniProtKB-UniRule"/>
</dbReference>
<comment type="function">
    <text evidence="6">The RuvA-RuvB-RuvC complex processes Holliday junction (HJ) DNA during genetic recombination and DNA repair, while the RuvA-RuvB complex plays an important role in the rescue of blocked DNA replication forks via replication fork reversal (RFR). RuvA specifically binds to HJ cruciform DNA, conferring on it an open structure. The RuvB hexamer acts as an ATP-dependent pump, pulling dsDNA into and through the RuvAB complex. HJ branch migration allows RuvC to scan DNA until it finds its consensus sequence, where it cleaves and resolves the cruciform DNA.</text>
</comment>
<comment type="similarity">
    <text evidence="6">Belongs to the RuvA family.</text>
</comment>
<comment type="domain">
    <text evidence="6">Has three domains with a flexible linker between the domains II and III and assumes an 'L' shape. Domain III is highly mobile and contacts RuvB.</text>
</comment>
<dbReference type="KEGG" id="kde:CDSE_0840"/>
<dbReference type="GO" id="GO:0048476">
    <property type="term" value="C:Holliday junction resolvase complex"/>
    <property type="evidence" value="ECO:0007669"/>
    <property type="project" value="UniProtKB-UniRule"/>
</dbReference>
<dbReference type="CDD" id="cd14332">
    <property type="entry name" value="UBA_RuvA_C"/>
    <property type="match status" value="1"/>
</dbReference>
<dbReference type="PATRIC" id="fig|1208919.3.peg.532"/>
<evidence type="ECO:0000256" key="5">
    <source>
        <dbReference type="ARBA" id="ARBA00023204"/>
    </source>
</evidence>
<evidence type="ECO:0000313" key="9">
    <source>
        <dbReference type="Proteomes" id="UP000011547"/>
    </source>
</evidence>
<dbReference type="InterPro" id="IPR011114">
    <property type="entry name" value="RuvA_C"/>
</dbReference>
<dbReference type="GO" id="GO:0009379">
    <property type="term" value="C:Holliday junction helicase complex"/>
    <property type="evidence" value="ECO:0007669"/>
    <property type="project" value="InterPro"/>
</dbReference>
<dbReference type="Pfam" id="PF01330">
    <property type="entry name" value="RuvA_N"/>
    <property type="match status" value="1"/>
</dbReference>
<dbReference type="EMBL" id="CP003803">
    <property type="protein sequence ID" value="AGF47091.1"/>
    <property type="molecule type" value="Genomic_DNA"/>
</dbReference>
<dbReference type="InterPro" id="IPR010994">
    <property type="entry name" value="RuvA_2-like"/>
</dbReference>
<dbReference type="InterPro" id="IPR003583">
    <property type="entry name" value="Hlx-hairpin-Hlx_DNA-bd_motif"/>
</dbReference>
<reference evidence="8 9" key="1">
    <citation type="journal article" date="2013" name="Genome Biol. Evol.">
        <title>Genome evolution and phylogenomic analysis of candidatus kinetoplastibacterium, the betaproteobacterial endosymbionts of strigomonas and angomonas.</title>
        <authorList>
            <person name="Alves J.M."/>
            <person name="Serrano M.G."/>
            <person name="Maia da Silva F."/>
            <person name="Voegtly L.J."/>
            <person name="Matveyev A.V."/>
            <person name="Teixeira M.M."/>
            <person name="Camargo E.P."/>
            <person name="Buck G.A."/>
        </authorList>
    </citation>
    <scope>NUCLEOTIDE SEQUENCE [LARGE SCALE GENOMIC DNA]</scope>
    <source>
        <strain evidence="8 9">TCC079E</strain>
    </source>
</reference>
<feature type="region of interest" description="Domain III" evidence="6">
    <location>
        <begin position="138"/>
        <end position="191"/>
    </location>
</feature>
<keyword evidence="8" id="KW-0547">Nucleotide-binding</keyword>
<sequence>MIERLSGIILDKWTNSICLDVNGLGYEVEVPTNIIQDLPEIGEKIVLYTHLLIREDAHILFGFNNTKERTFFRLLMKINGVGARTSLSILSNMTIDELISVITNQNSSALTKIPGIGQKTAERLILEMKDKIKSTCTDNISVYGKKSDIIEALVSLGYSSREVLPIMNLISNNLNIQDAIKQALKLLNARK</sequence>
<keyword evidence="2 6" id="KW-0227">DNA damage</keyword>
<comment type="caution">
    <text evidence="6">Lacks conserved residue(s) required for the propagation of feature annotation.</text>
</comment>
<dbReference type="NCBIfam" id="TIGR00084">
    <property type="entry name" value="ruvA"/>
    <property type="match status" value="1"/>
</dbReference>
<keyword evidence="8" id="KW-0067">ATP-binding</keyword>
<evidence type="ECO:0000256" key="3">
    <source>
        <dbReference type="ARBA" id="ARBA00023125"/>
    </source>
</evidence>
<dbReference type="SMART" id="SM00278">
    <property type="entry name" value="HhH1"/>
    <property type="match status" value="2"/>
</dbReference>
<evidence type="ECO:0000256" key="4">
    <source>
        <dbReference type="ARBA" id="ARBA00023172"/>
    </source>
</evidence>
<dbReference type="Gene3D" id="2.40.50.140">
    <property type="entry name" value="Nucleic acid-binding proteins"/>
    <property type="match status" value="1"/>
</dbReference>
<comment type="subunit">
    <text evidence="6">Homotetramer. Forms an RuvA(8)-RuvB(12)-Holliday junction (HJ) complex. HJ DNA is sandwiched between 2 RuvA tetramers; dsDNA enters through RuvA and exits via RuvB. An RuvB hexamer assembles on each DNA strand where it exits the tetramer. Each RuvB hexamer is contacted by two RuvA subunits (via domain III) on 2 adjacent RuvB subunits; this complex drives branch migration. In the full resolvosome a probable DNA-RuvA(4)-RuvB(12)-RuvC(2) complex forms which resolves the HJ.</text>
</comment>
<evidence type="ECO:0000259" key="7">
    <source>
        <dbReference type="SMART" id="SM00278"/>
    </source>
</evidence>
<dbReference type="InterPro" id="IPR000085">
    <property type="entry name" value="RuvA"/>
</dbReference>
<dbReference type="InterPro" id="IPR013849">
    <property type="entry name" value="DNA_helicase_Holl-junc_RuvA_I"/>
</dbReference>
<dbReference type="GO" id="GO:0016787">
    <property type="term" value="F:hydrolase activity"/>
    <property type="evidence" value="ECO:0007669"/>
    <property type="project" value="UniProtKB-KW"/>
</dbReference>
<dbReference type="InterPro" id="IPR036267">
    <property type="entry name" value="RuvA_C_sf"/>
</dbReference>
<dbReference type="SUPFAM" id="SSF46929">
    <property type="entry name" value="DNA helicase RuvA subunit, C-terminal domain"/>
    <property type="match status" value="1"/>
</dbReference>
<evidence type="ECO:0000256" key="6">
    <source>
        <dbReference type="HAMAP-Rule" id="MF_00031"/>
    </source>
</evidence>
<dbReference type="GO" id="GO:0009378">
    <property type="term" value="F:four-way junction helicase activity"/>
    <property type="evidence" value="ECO:0007669"/>
    <property type="project" value="InterPro"/>
</dbReference>
<dbReference type="HAMAP" id="MF_00031">
    <property type="entry name" value="DNA_HJ_migration_RuvA"/>
    <property type="match status" value="1"/>
</dbReference>
<dbReference type="AlphaFoldDB" id="M1LSI7"/>
<comment type="subcellular location">
    <subcellularLocation>
        <location evidence="6">Cytoplasm</location>
    </subcellularLocation>
</comment>
<keyword evidence="1 6" id="KW-0963">Cytoplasm</keyword>
<feature type="region of interest" description="Domain I" evidence="6">
    <location>
        <begin position="1"/>
        <end position="64"/>
    </location>
</feature>
<dbReference type="Gene3D" id="1.10.150.20">
    <property type="entry name" value="5' to 3' exonuclease, C-terminal subdomain"/>
    <property type="match status" value="1"/>
</dbReference>
<dbReference type="OrthoDB" id="5293449at2"/>
<keyword evidence="5 6" id="KW-0234">DNA repair</keyword>
<dbReference type="GO" id="GO:0005524">
    <property type="term" value="F:ATP binding"/>
    <property type="evidence" value="ECO:0007669"/>
    <property type="project" value="InterPro"/>
</dbReference>
<evidence type="ECO:0000313" key="8">
    <source>
        <dbReference type="EMBL" id="AGF47091.1"/>
    </source>
</evidence>
<dbReference type="GO" id="GO:0000400">
    <property type="term" value="F:four-way junction DNA binding"/>
    <property type="evidence" value="ECO:0007669"/>
    <property type="project" value="UniProtKB-UniRule"/>
</dbReference>
<feature type="domain" description="Helix-hairpin-helix DNA-binding motif class 1" evidence="7">
    <location>
        <begin position="108"/>
        <end position="127"/>
    </location>
</feature>
<accession>M1LSI7</accession>
<name>M1LSI7_9PROT</name>
<keyword evidence="3 6" id="KW-0238">DNA-binding</keyword>
<dbReference type="HOGENOM" id="CLU_087936_0_0_4"/>
<dbReference type="GO" id="GO:0006281">
    <property type="term" value="P:DNA repair"/>
    <property type="evidence" value="ECO:0007669"/>
    <property type="project" value="UniProtKB-UniRule"/>
</dbReference>
<dbReference type="InterPro" id="IPR012340">
    <property type="entry name" value="NA-bd_OB-fold"/>
</dbReference>
<keyword evidence="4 6" id="KW-0233">DNA recombination</keyword>
<keyword evidence="8" id="KW-0378">Hydrolase</keyword>
<protein>
    <recommendedName>
        <fullName evidence="6">Holliday junction branch migration complex subunit RuvA</fullName>
    </recommendedName>
</protein>
<evidence type="ECO:0000256" key="1">
    <source>
        <dbReference type="ARBA" id="ARBA00022490"/>
    </source>
</evidence>
<dbReference type="GO" id="GO:0005737">
    <property type="term" value="C:cytoplasm"/>
    <property type="evidence" value="ECO:0007669"/>
    <property type="project" value="UniProtKB-SubCell"/>
</dbReference>
<keyword evidence="9" id="KW-1185">Reference proteome</keyword>
<dbReference type="SUPFAM" id="SSF47781">
    <property type="entry name" value="RuvA domain 2-like"/>
    <property type="match status" value="1"/>
</dbReference>
<dbReference type="Pfam" id="PF07499">
    <property type="entry name" value="RuvA_C"/>
    <property type="match status" value="1"/>
</dbReference>
<proteinExistence type="inferred from homology"/>
<feature type="domain" description="Helix-hairpin-helix DNA-binding motif class 1" evidence="7">
    <location>
        <begin position="73"/>
        <end position="92"/>
    </location>
</feature>
<dbReference type="Pfam" id="PF14520">
    <property type="entry name" value="HHH_5"/>
    <property type="match status" value="1"/>
</dbReference>
<dbReference type="SUPFAM" id="SSF50249">
    <property type="entry name" value="Nucleic acid-binding proteins"/>
    <property type="match status" value="1"/>
</dbReference>
<dbReference type="STRING" id="1208919.CDSE_0840"/>
<dbReference type="RefSeq" id="WP_015396502.1">
    <property type="nucleotide sequence ID" value="NC_020294.1"/>
</dbReference>
<organism evidence="8 9">
    <name type="scientific">Candidatus Kinetoplastidibacterium desouzai TCC079E</name>
    <dbReference type="NCBI Taxonomy" id="1208919"/>
    <lineage>
        <taxon>Bacteria</taxon>
        <taxon>Pseudomonadati</taxon>
        <taxon>Pseudomonadota</taxon>
        <taxon>Betaproteobacteria</taxon>
        <taxon>Candidatus Kinetoplastidibacterium</taxon>
    </lineage>
</organism>
<keyword evidence="8" id="KW-0347">Helicase</keyword>
<gene>
    <name evidence="6" type="primary">ruvA</name>
    <name evidence="8" type="ORF">CDSE_0840</name>
</gene>
<evidence type="ECO:0000256" key="2">
    <source>
        <dbReference type="ARBA" id="ARBA00022763"/>
    </source>
</evidence>
<dbReference type="eggNOG" id="COG0632">
    <property type="taxonomic scope" value="Bacteria"/>
</dbReference>